<gene>
    <name evidence="1" type="ORF">WS67_08360</name>
</gene>
<dbReference type="AlphaFoldDB" id="A0A118DPY5"/>
<evidence type="ECO:0000313" key="1">
    <source>
        <dbReference type="EMBL" id="KVE28716.1"/>
    </source>
</evidence>
<organism evidence="1 2">
    <name type="scientific">Burkholderia singularis</name>
    <dbReference type="NCBI Taxonomy" id="1503053"/>
    <lineage>
        <taxon>Bacteria</taxon>
        <taxon>Pseudomonadati</taxon>
        <taxon>Pseudomonadota</taxon>
        <taxon>Betaproteobacteria</taxon>
        <taxon>Burkholderiales</taxon>
        <taxon>Burkholderiaceae</taxon>
        <taxon>Burkholderia</taxon>
        <taxon>pseudomallei group</taxon>
    </lineage>
</organism>
<dbReference type="EMBL" id="LOWA01000018">
    <property type="protein sequence ID" value="KVE28716.1"/>
    <property type="molecule type" value="Genomic_DNA"/>
</dbReference>
<proteinExistence type="predicted"/>
<name>A0A118DPY5_9BURK</name>
<protein>
    <submittedName>
        <fullName evidence="1">Uncharacterized protein</fullName>
    </submittedName>
</protein>
<evidence type="ECO:0000313" key="2">
    <source>
        <dbReference type="Proteomes" id="UP000062788"/>
    </source>
</evidence>
<keyword evidence="2" id="KW-1185">Reference proteome</keyword>
<dbReference type="Proteomes" id="UP000062788">
    <property type="component" value="Unassembled WGS sequence"/>
</dbReference>
<sequence>MSAVAAGFDWCTHRRAVCRDFALSREPGQGAVEMAIGARWKPGCDGRAPNGGGNAYRAQASGMTIAADSSGWRLPIGRTMDERR</sequence>
<reference evidence="1 2" key="1">
    <citation type="submission" date="2015-11" db="EMBL/GenBank/DDBJ databases">
        <title>Expanding the genomic diversity of Burkholderia species for the development of highly accurate diagnostics.</title>
        <authorList>
            <person name="Sahl J."/>
            <person name="Keim P."/>
            <person name="Wagner D."/>
        </authorList>
    </citation>
    <scope>NUCLEOTIDE SEQUENCE [LARGE SCALE GENOMIC DNA]</scope>
    <source>
        <strain evidence="1 2">TSV85</strain>
    </source>
</reference>
<accession>A0A118DPY5</accession>
<comment type="caution">
    <text evidence="1">The sequence shown here is derived from an EMBL/GenBank/DDBJ whole genome shotgun (WGS) entry which is preliminary data.</text>
</comment>